<evidence type="ECO:0000313" key="3">
    <source>
        <dbReference type="Proteomes" id="UP000250140"/>
    </source>
</evidence>
<evidence type="ECO:0000256" key="1">
    <source>
        <dbReference type="SAM" id="MobiDB-lite"/>
    </source>
</evidence>
<protein>
    <recommendedName>
        <fullName evidence="4">F-box domain-containing protein</fullName>
    </recommendedName>
</protein>
<dbReference type="AlphaFoldDB" id="A0A8E2F972"/>
<feature type="compositionally biased region" description="Low complexity" evidence="1">
    <location>
        <begin position="366"/>
        <end position="388"/>
    </location>
</feature>
<gene>
    <name evidence="2" type="ORF">AOQ84DRAFT_333724</name>
</gene>
<dbReference type="EMBL" id="KV748833">
    <property type="protein sequence ID" value="OCL12774.1"/>
    <property type="molecule type" value="Genomic_DNA"/>
</dbReference>
<sequence>MAHPSLPVSVPHSILATSPVRNQTSLAQRRDIPLHLLALIISYVDDVADIARLTRTSRLLYYMTLPKLYENVTLHAYAELRYTNGRPEGYGSGSPFAMGLNALVSRNFTNYVQKFRLIGEWRESDIDDYAKGRVPDNSMMLNIAIRAALDKMEHLKSFGWELNTKPMQTIYQSLTLRPSLVSLTLRFPSRRTPRPTVIIPTLPNLKCLTAYDMDPLCYPDDISLLLATCKKLEDLKLHWSPRMRDIGEESVSMMTYFGRCLTARHTIRLKRLAFFNLYTRNSGDFDSCVSNDELREVTLINCVGSGDPMTVFLDETWRMNQPSDIPKRLTMLRGDMIDRPHVTMLARFEGLERLYLVNAKRNSRSKSNSAAVTPATPSPSTSSPSSNSLQQEAISLASDYLAAIQSHHRTIRHLLLSDQWALSCDVVRQLLQDCPKIEQLGVALGVPELTALREVMPFAPNLFALRILVRPSSELWEKIESMDEEMHAFVISQELWRPEYKNIKWFGLAHLVYELGPIVNMGKKRAKPDGEPRSMRIVRQVPREKVKDIEIWSMDSCDM</sequence>
<proteinExistence type="predicted"/>
<evidence type="ECO:0000313" key="2">
    <source>
        <dbReference type="EMBL" id="OCL12774.1"/>
    </source>
</evidence>
<keyword evidence="3" id="KW-1185">Reference proteome</keyword>
<dbReference type="Gene3D" id="3.80.10.10">
    <property type="entry name" value="Ribonuclease Inhibitor"/>
    <property type="match status" value="1"/>
</dbReference>
<dbReference type="InterPro" id="IPR032675">
    <property type="entry name" value="LRR_dom_sf"/>
</dbReference>
<accession>A0A8E2F972</accession>
<dbReference type="Proteomes" id="UP000250140">
    <property type="component" value="Unassembled WGS sequence"/>
</dbReference>
<evidence type="ECO:0008006" key="4">
    <source>
        <dbReference type="Google" id="ProtNLM"/>
    </source>
</evidence>
<dbReference type="SUPFAM" id="SSF52047">
    <property type="entry name" value="RNI-like"/>
    <property type="match status" value="1"/>
</dbReference>
<organism evidence="2 3">
    <name type="scientific">Glonium stellatum</name>
    <dbReference type="NCBI Taxonomy" id="574774"/>
    <lineage>
        <taxon>Eukaryota</taxon>
        <taxon>Fungi</taxon>
        <taxon>Dikarya</taxon>
        <taxon>Ascomycota</taxon>
        <taxon>Pezizomycotina</taxon>
        <taxon>Dothideomycetes</taxon>
        <taxon>Pleosporomycetidae</taxon>
        <taxon>Gloniales</taxon>
        <taxon>Gloniaceae</taxon>
        <taxon>Glonium</taxon>
    </lineage>
</organism>
<name>A0A8E2F972_9PEZI</name>
<reference evidence="2 3" key="1">
    <citation type="journal article" date="2016" name="Nat. Commun.">
        <title>Ectomycorrhizal ecology is imprinted in the genome of the dominant symbiotic fungus Cenococcum geophilum.</title>
        <authorList>
            <consortium name="DOE Joint Genome Institute"/>
            <person name="Peter M."/>
            <person name="Kohler A."/>
            <person name="Ohm R.A."/>
            <person name="Kuo A."/>
            <person name="Krutzmann J."/>
            <person name="Morin E."/>
            <person name="Arend M."/>
            <person name="Barry K.W."/>
            <person name="Binder M."/>
            <person name="Choi C."/>
            <person name="Clum A."/>
            <person name="Copeland A."/>
            <person name="Grisel N."/>
            <person name="Haridas S."/>
            <person name="Kipfer T."/>
            <person name="LaButti K."/>
            <person name="Lindquist E."/>
            <person name="Lipzen A."/>
            <person name="Maire R."/>
            <person name="Meier B."/>
            <person name="Mihaltcheva S."/>
            <person name="Molinier V."/>
            <person name="Murat C."/>
            <person name="Poggeler S."/>
            <person name="Quandt C.A."/>
            <person name="Sperisen C."/>
            <person name="Tritt A."/>
            <person name="Tisserant E."/>
            <person name="Crous P.W."/>
            <person name="Henrissat B."/>
            <person name="Nehls U."/>
            <person name="Egli S."/>
            <person name="Spatafora J.W."/>
            <person name="Grigoriev I.V."/>
            <person name="Martin F.M."/>
        </authorList>
    </citation>
    <scope>NUCLEOTIDE SEQUENCE [LARGE SCALE GENOMIC DNA]</scope>
    <source>
        <strain evidence="2 3">CBS 207.34</strain>
    </source>
</reference>
<feature type="region of interest" description="Disordered" evidence="1">
    <location>
        <begin position="366"/>
        <end position="389"/>
    </location>
</feature>
<dbReference type="OrthoDB" id="5311681at2759"/>